<gene>
    <name evidence="1" type="ORF">K6T79_17835</name>
</gene>
<dbReference type="EMBL" id="JAYJJR010000012">
    <property type="protein sequence ID" value="MEB3022904.1"/>
    <property type="molecule type" value="Genomic_DNA"/>
</dbReference>
<accession>A0ABU5XLP2</accession>
<dbReference type="RefSeq" id="WP_225406345.1">
    <property type="nucleotide sequence ID" value="NZ_JAYJJR010000012.1"/>
</dbReference>
<proteinExistence type="predicted"/>
<comment type="caution">
    <text evidence="1">The sequence shown here is derived from an EMBL/GenBank/DDBJ whole genome shotgun (WGS) entry which is preliminary data.</text>
</comment>
<protein>
    <submittedName>
        <fullName evidence="1">Uncharacterized protein</fullName>
    </submittedName>
</protein>
<organism evidence="1 2">
    <name type="scientific">[Mycobacterium] crassicus</name>
    <dbReference type="NCBI Taxonomy" id="2872309"/>
    <lineage>
        <taxon>Bacteria</taxon>
        <taxon>Bacillati</taxon>
        <taxon>Actinomycetota</taxon>
        <taxon>Actinomycetes</taxon>
        <taxon>Mycobacteriales</taxon>
        <taxon>Mycobacteriaceae</taxon>
        <taxon>Mycolicibacter</taxon>
    </lineage>
</organism>
<evidence type="ECO:0000313" key="1">
    <source>
        <dbReference type="EMBL" id="MEB3022904.1"/>
    </source>
</evidence>
<name>A0ABU5XLP2_9MYCO</name>
<keyword evidence="2" id="KW-1185">Reference proteome</keyword>
<sequence length="71" mass="7759">MSARDLVTTLYLNDADRRALVRILAVAKSAAIDPDHDPADRLLDRLDHAHLKALEAARDTLIRKATAKASA</sequence>
<evidence type="ECO:0000313" key="2">
    <source>
        <dbReference type="Proteomes" id="UP001299596"/>
    </source>
</evidence>
<dbReference type="Proteomes" id="UP001299596">
    <property type="component" value="Unassembled WGS sequence"/>
</dbReference>
<reference evidence="1 2" key="1">
    <citation type="submission" date="2023-12" db="EMBL/GenBank/DDBJ databases">
        <title>Description of new species of Mycobacterium terrae complex isolated from sewage at the Sao Paulo Zoological Park Foundation in Brazil.</title>
        <authorList>
            <person name="Romagnoli C.L."/>
            <person name="Conceicao E.C."/>
            <person name="Machado E."/>
            <person name="Barreto L.B.P.F."/>
            <person name="Sharma A."/>
            <person name="Silva N.M."/>
            <person name="Marques L.E."/>
            <person name="Juliana M.A."/>
            <person name="Lourenco M.C.S."/>
            <person name="Digiampietri L.A."/>
            <person name="Suffys P.N."/>
            <person name="Viana-Niero C."/>
        </authorList>
    </citation>
    <scope>NUCLEOTIDE SEQUENCE [LARGE SCALE GENOMIC DNA]</scope>
    <source>
        <strain evidence="1 2">MYC098</strain>
    </source>
</reference>